<dbReference type="InterPro" id="IPR023214">
    <property type="entry name" value="HAD_sf"/>
</dbReference>
<keyword evidence="2" id="KW-0460">Magnesium</keyword>
<dbReference type="STRING" id="1219065.VPR01S_08_01210"/>
<evidence type="ECO:0008006" key="5">
    <source>
        <dbReference type="Google" id="ProtNLM"/>
    </source>
</evidence>
<dbReference type="InterPro" id="IPR051400">
    <property type="entry name" value="HAD-like_hydrolase"/>
</dbReference>
<gene>
    <name evidence="3" type="ORF">VPR01S_08_01210</name>
</gene>
<organism evidence="3 4">
    <name type="scientific">Vibrio proteolyticus NBRC 13287</name>
    <dbReference type="NCBI Taxonomy" id="1219065"/>
    <lineage>
        <taxon>Bacteria</taxon>
        <taxon>Pseudomonadati</taxon>
        <taxon>Pseudomonadota</taxon>
        <taxon>Gammaproteobacteria</taxon>
        <taxon>Vibrionales</taxon>
        <taxon>Vibrionaceae</taxon>
        <taxon>Vibrio</taxon>
    </lineage>
</organism>
<protein>
    <recommendedName>
        <fullName evidence="5">Hydrolase</fullName>
    </recommendedName>
</protein>
<accession>U3BLQ1</accession>
<dbReference type="GO" id="GO:0016787">
    <property type="term" value="F:hydrolase activity"/>
    <property type="evidence" value="ECO:0007669"/>
    <property type="project" value="UniProtKB-KW"/>
</dbReference>
<dbReference type="Proteomes" id="UP000016570">
    <property type="component" value="Unassembled WGS sequence"/>
</dbReference>
<dbReference type="AlphaFoldDB" id="U3BLQ1"/>
<dbReference type="RefSeq" id="WP_021705509.1">
    <property type="nucleotide sequence ID" value="NZ_BATJ01000008.1"/>
</dbReference>
<keyword evidence="1" id="KW-0378">Hydrolase</keyword>
<evidence type="ECO:0000256" key="1">
    <source>
        <dbReference type="ARBA" id="ARBA00022801"/>
    </source>
</evidence>
<dbReference type="Pfam" id="PF00702">
    <property type="entry name" value="Hydrolase"/>
    <property type="match status" value="1"/>
</dbReference>
<name>U3BLQ1_VIBPR</name>
<evidence type="ECO:0000256" key="2">
    <source>
        <dbReference type="ARBA" id="ARBA00022842"/>
    </source>
</evidence>
<dbReference type="InterPro" id="IPR036412">
    <property type="entry name" value="HAD-like_sf"/>
</dbReference>
<dbReference type="SUPFAM" id="SSF56784">
    <property type="entry name" value="HAD-like"/>
    <property type="match status" value="1"/>
</dbReference>
<evidence type="ECO:0000313" key="4">
    <source>
        <dbReference type="Proteomes" id="UP000016570"/>
    </source>
</evidence>
<evidence type="ECO:0000313" key="3">
    <source>
        <dbReference type="EMBL" id="GAD67538.1"/>
    </source>
</evidence>
<dbReference type="PANTHER" id="PTHR46470">
    <property type="entry name" value="N-ACYLNEURAMINATE-9-PHOSPHATASE"/>
    <property type="match status" value="1"/>
</dbReference>
<sequence length="155" mass="17550">MQTIILFDWGNTLMVDFPQYRGKMCDWPEIEVMPHAAETLSSLSQHCALYIATSAKDSAVRDIELAFERVGLARYLSGYFCFANLGLEKDSAQFYRKVSQQLGEEPEAIVMVGDNWDKDILPARQAGLRAIWLTECLSDEVETIVSLKQLPEVLK</sequence>
<dbReference type="eggNOG" id="COG1011">
    <property type="taxonomic scope" value="Bacteria"/>
</dbReference>
<dbReference type="Gene3D" id="3.40.50.1000">
    <property type="entry name" value="HAD superfamily/HAD-like"/>
    <property type="match status" value="1"/>
</dbReference>
<proteinExistence type="predicted"/>
<dbReference type="EMBL" id="BATJ01000008">
    <property type="protein sequence ID" value="GAD67538.1"/>
    <property type="molecule type" value="Genomic_DNA"/>
</dbReference>
<keyword evidence="4" id="KW-1185">Reference proteome</keyword>
<reference evidence="3 4" key="1">
    <citation type="submission" date="2013-09" db="EMBL/GenBank/DDBJ databases">
        <title>Whole genome shotgun sequence of Vibrio proteolyticus NBRC 13287.</title>
        <authorList>
            <person name="Isaki S."/>
            <person name="Hosoyama A."/>
            <person name="Numata M."/>
            <person name="Hashimoto M."/>
            <person name="Hosoyama Y."/>
            <person name="Tsuchikane K."/>
            <person name="Noguchi M."/>
            <person name="Hirakata S."/>
            <person name="Ichikawa N."/>
            <person name="Ohji S."/>
            <person name="Yamazoe A."/>
            <person name="Fujita N."/>
        </authorList>
    </citation>
    <scope>NUCLEOTIDE SEQUENCE [LARGE SCALE GENOMIC DNA]</scope>
    <source>
        <strain evidence="3 4">NBRC 13287</strain>
    </source>
</reference>
<comment type="caution">
    <text evidence="3">The sequence shown here is derived from an EMBL/GenBank/DDBJ whole genome shotgun (WGS) entry which is preliminary data.</text>
</comment>